<reference evidence="3" key="1">
    <citation type="submission" date="2003-08" db="EMBL/GenBank/DDBJ databases">
        <authorList>
            <person name="Birren B."/>
            <person name="Nusbaum C."/>
            <person name="Abebe A."/>
            <person name="Abouelleil A."/>
            <person name="Adekoya E."/>
            <person name="Ait-zahra M."/>
            <person name="Allen N."/>
            <person name="Allen T."/>
            <person name="An P."/>
            <person name="Anderson M."/>
            <person name="Anderson S."/>
            <person name="Arachchi H."/>
            <person name="Armbruster J."/>
            <person name="Bachantsang P."/>
            <person name="Baldwin J."/>
            <person name="Barry A."/>
            <person name="Bayul T."/>
            <person name="Blitshsteyn B."/>
            <person name="Bloom T."/>
            <person name="Blye J."/>
            <person name="Boguslavskiy L."/>
            <person name="Borowsky M."/>
            <person name="Boukhgalter B."/>
            <person name="Brunache A."/>
            <person name="Butler J."/>
            <person name="Calixte N."/>
            <person name="Calvo S."/>
            <person name="Camarata J."/>
            <person name="Campo K."/>
            <person name="Chang J."/>
            <person name="Cheshatsang Y."/>
            <person name="Citroen M."/>
            <person name="Collymore A."/>
            <person name="Considine T."/>
            <person name="Cook A."/>
            <person name="Cooke P."/>
            <person name="Corum B."/>
            <person name="Cuomo C."/>
            <person name="David R."/>
            <person name="Dawoe T."/>
            <person name="Degray S."/>
            <person name="Dodge S."/>
            <person name="Dooley K."/>
            <person name="Dorje P."/>
            <person name="Dorjee K."/>
            <person name="Dorris L."/>
            <person name="Duffey N."/>
            <person name="Dupes A."/>
            <person name="Elkins T."/>
            <person name="Engels R."/>
            <person name="Erickson J."/>
            <person name="Farina A."/>
            <person name="Faro S."/>
            <person name="Ferreira P."/>
            <person name="Fischer H."/>
            <person name="Fitzgerald M."/>
            <person name="Foley K."/>
            <person name="Gage D."/>
            <person name="Galagan J."/>
            <person name="Gearin G."/>
            <person name="Gnerre S."/>
            <person name="Gnirke A."/>
            <person name="Goyette A."/>
            <person name="Graham J."/>
            <person name="Grandbois E."/>
            <person name="Gyaltsen K."/>
            <person name="Hafez N."/>
            <person name="Hagopian D."/>
            <person name="Hagos B."/>
            <person name="Hall J."/>
            <person name="Hatcher B."/>
            <person name="Heller A."/>
            <person name="Higgins H."/>
            <person name="Honan T."/>
            <person name="Horn A."/>
            <person name="Houde N."/>
            <person name="Hughes L."/>
            <person name="Hulme W."/>
            <person name="Husby E."/>
            <person name="Iliev I."/>
            <person name="Jaffe D."/>
            <person name="Jones C."/>
            <person name="Kamal M."/>
            <person name="Kamat A."/>
            <person name="Kamvysselis M."/>
            <person name="Karlsson E."/>
            <person name="Kells C."/>
            <person name="Kieu A."/>
            <person name="Kisner P."/>
            <person name="Kodira C."/>
            <person name="Kulbokas E."/>
            <person name="Labutti K."/>
            <person name="Lama D."/>
            <person name="Landers T."/>
            <person name="Leger J."/>
            <person name="Levine S."/>
            <person name="Lewis D."/>
            <person name="Lewis T."/>
            <person name="Lindblad-toh K."/>
            <person name="Liu X."/>
            <person name="Lokyitsang T."/>
            <person name="Lokyitsang Y."/>
            <person name="Lucien O."/>
            <person name="Lui A."/>
            <person name="Ma L.J."/>
            <person name="Mabbitt R."/>
            <person name="Macdonald J."/>
            <person name="Maclean C."/>
            <person name="Major J."/>
            <person name="Manning J."/>
            <person name="Marabella R."/>
            <person name="Maru K."/>
            <person name="Matthews C."/>
            <person name="Mauceli E."/>
            <person name="Mccarthy M."/>
            <person name="Mcdonough S."/>
            <person name="Mcghee T."/>
            <person name="Meldrim J."/>
            <person name="Meneus L."/>
            <person name="Mesirov J."/>
            <person name="Mihalev A."/>
            <person name="Mihova T."/>
            <person name="Mikkelsen T."/>
            <person name="Mlenga V."/>
            <person name="Moru K."/>
            <person name="Mozes J."/>
            <person name="Mulrain L."/>
            <person name="Munson G."/>
            <person name="Naylor J."/>
            <person name="Newes C."/>
            <person name="Nguyen C."/>
            <person name="Nguyen N."/>
            <person name="Nguyen T."/>
            <person name="Nicol R."/>
            <person name="Nielsen C."/>
            <person name="Nizzari M."/>
            <person name="Norbu C."/>
            <person name="Norbu N."/>
            <person name="O'donnell P."/>
            <person name="Okoawo O."/>
            <person name="O'leary S."/>
            <person name="Omotosho B."/>
            <person name="O'neill K."/>
            <person name="Osman S."/>
            <person name="Parker S."/>
            <person name="Perrin D."/>
            <person name="Phunkhang P."/>
            <person name="Piqani B."/>
            <person name="Purcell S."/>
            <person name="Rachupka T."/>
            <person name="Ramasamy U."/>
            <person name="Rameau R."/>
            <person name="Ray V."/>
            <person name="Raymond C."/>
            <person name="Retta R."/>
            <person name="Richardson S."/>
            <person name="Rise C."/>
            <person name="Rodriguez J."/>
            <person name="Rogers J."/>
            <person name="Rogov P."/>
            <person name="Rutman M."/>
            <person name="Schupbach R."/>
            <person name="Seaman C."/>
            <person name="Settipalli S."/>
            <person name="Sharpe T."/>
            <person name="Sheridan J."/>
            <person name="Sherpa N."/>
            <person name="Shi J."/>
            <person name="Smirnov S."/>
            <person name="Smith C."/>
            <person name="Sougnez C."/>
            <person name="Spencer B."/>
            <person name="Stalker J."/>
            <person name="Stange-thomann N."/>
            <person name="Stavropoulos S."/>
            <person name="Stetson K."/>
            <person name="Stone C."/>
            <person name="Stone S."/>
            <person name="Stubbs M."/>
            <person name="Talamas J."/>
            <person name="Tchuinga P."/>
            <person name="Tenzing P."/>
            <person name="Tesfaye S."/>
            <person name="Theodore J."/>
            <person name="Thoulutsang Y."/>
            <person name="Topham K."/>
            <person name="Towey S."/>
            <person name="Tsamla T."/>
            <person name="Tsomo N."/>
            <person name="Vallee D."/>
            <person name="Vassiliev H."/>
            <person name="Venkataraman V."/>
            <person name="Vinson J."/>
            <person name="Vo A."/>
            <person name="Wade C."/>
            <person name="Wang S."/>
            <person name="Wangchuk T."/>
            <person name="Wangdi T."/>
            <person name="Whittaker C."/>
            <person name="Wilkinson J."/>
            <person name="Wu Y."/>
            <person name="Wyman D."/>
            <person name="Yadav S."/>
            <person name="Yang S."/>
            <person name="Yang X."/>
            <person name="Yeager S."/>
            <person name="Yee E."/>
            <person name="Young G."/>
            <person name="Zainoun J."/>
            <person name="Zembeck L."/>
            <person name="Zimmer A."/>
            <person name="Zody M."/>
            <person name="Lander E."/>
        </authorList>
    </citation>
    <scope>NUCLEOTIDE SEQUENCE [LARGE SCALE GENOMIC DNA]</scope>
</reference>
<reference evidence="2" key="3">
    <citation type="submission" date="2025-09" db="UniProtKB">
        <authorList>
            <consortium name="Ensembl"/>
        </authorList>
    </citation>
    <scope>IDENTIFICATION</scope>
</reference>
<dbReference type="Ensembl" id="ENSCSAVT00000017961.1">
    <property type="protein sequence ID" value="ENSCSAVP00000017767.1"/>
    <property type="gene ID" value="ENSCSAVG00000010459.1"/>
</dbReference>
<sequence>MKPTLKKTRAEIIKEEFAILQTEPTSKTEDISEKLMKRVRMNSEKMRRALLKNGLLRLHAALKNQHAPVLHQVLLQAANECTCLTKEYEKNQTMLKRLRIRNVQLKKVLEIKMIEYGVTSPVSHLGAGEPYPPDPLSMSTPMEKNQQKPSRRKKQVFRNIKEEMDPTSLIASAAEYLARIAEE</sequence>
<reference evidence="2" key="2">
    <citation type="submission" date="2025-08" db="UniProtKB">
        <authorList>
            <consortium name="Ensembl"/>
        </authorList>
    </citation>
    <scope>IDENTIFICATION</scope>
</reference>
<dbReference type="HOGENOM" id="CLU_1474683_0_0_1"/>
<organism evidence="2 3">
    <name type="scientific">Ciona savignyi</name>
    <name type="common">Pacific transparent sea squirt</name>
    <dbReference type="NCBI Taxonomy" id="51511"/>
    <lineage>
        <taxon>Eukaryota</taxon>
        <taxon>Metazoa</taxon>
        <taxon>Chordata</taxon>
        <taxon>Tunicata</taxon>
        <taxon>Ascidiacea</taxon>
        <taxon>Phlebobranchia</taxon>
        <taxon>Cionidae</taxon>
        <taxon>Ciona</taxon>
    </lineage>
</organism>
<name>H2ZJK1_CIOSA</name>
<dbReference type="InParanoid" id="H2ZJK1"/>
<dbReference type="Proteomes" id="UP000007875">
    <property type="component" value="Unassembled WGS sequence"/>
</dbReference>
<feature type="region of interest" description="Disordered" evidence="1">
    <location>
        <begin position="125"/>
        <end position="154"/>
    </location>
</feature>
<evidence type="ECO:0000313" key="3">
    <source>
        <dbReference type="Proteomes" id="UP000007875"/>
    </source>
</evidence>
<dbReference type="AlphaFoldDB" id="H2ZJK1"/>
<accession>H2ZJK1</accession>
<feature type="compositionally biased region" description="Polar residues" evidence="1">
    <location>
        <begin position="137"/>
        <end position="148"/>
    </location>
</feature>
<keyword evidence="3" id="KW-1185">Reference proteome</keyword>
<protein>
    <submittedName>
        <fullName evidence="2">Uncharacterized protein</fullName>
    </submittedName>
</protein>
<evidence type="ECO:0000256" key="1">
    <source>
        <dbReference type="SAM" id="MobiDB-lite"/>
    </source>
</evidence>
<proteinExistence type="predicted"/>
<evidence type="ECO:0000313" key="2">
    <source>
        <dbReference type="Ensembl" id="ENSCSAVP00000017767.1"/>
    </source>
</evidence>